<reference evidence="3 4" key="1">
    <citation type="submission" date="2021-02" db="EMBL/GenBank/DDBJ databases">
        <authorList>
            <person name="Vanwijnsberghe S."/>
        </authorList>
    </citation>
    <scope>NUCLEOTIDE SEQUENCE [LARGE SCALE GENOMIC DNA]</scope>
    <source>
        <strain evidence="3 4">R-69658</strain>
    </source>
</reference>
<organism evidence="3 4">
    <name type="scientific">Paraburkholderia aspalathi</name>
    <dbReference type="NCBI Taxonomy" id="1324617"/>
    <lineage>
        <taxon>Bacteria</taxon>
        <taxon>Pseudomonadati</taxon>
        <taxon>Pseudomonadota</taxon>
        <taxon>Betaproteobacteria</taxon>
        <taxon>Burkholderiales</taxon>
        <taxon>Burkholderiaceae</taxon>
        <taxon>Paraburkholderia</taxon>
    </lineage>
</organism>
<keyword evidence="2" id="KW-0812">Transmembrane</keyword>
<dbReference type="EMBL" id="CAJNAU010000126">
    <property type="protein sequence ID" value="CAE6852648.1"/>
    <property type="molecule type" value="Genomic_DNA"/>
</dbReference>
<dbReference type="Proteomes" id="UP000674425">
    <property type="component" value="Unassembled WGS sequence"/>
</dbReference>
<feature type="transmembrane region" description="Helical" evidence="2">
    <location>
        <begin position="20"/>
        <end position="37"/>
    </location>
</feature>
<keyword evidence="2" id="KW-1133">Transmembrane helix</keyword>
<evidence type="ECO:0000256" key="1">
    <source>
        <dbReference type="SAM" id="MobiDB-lite"/>
    </source>
</evidence>
<accession>A0ABM8T2V2</accession>
<evidence type="ECO:0000313" key="3">
    <source>
        <dbReference type="EMBL" id="CAE6852648.1"/>
    </source>
</evidence>
<sequence>MTIAQTRKDHLKSLWAEGLWGKWVAVVWFVLTTFPFVRDEIWRPTDESRWKLISLVPHWPLPIWATITLALLLVWVYEASYRSSAKDKARLSVYEAASPIEIIFDTTNRQRRFWSIEAVMKSDNTVSHNYYRYSVAIRNTGGRTLRDVQVVCELTGELTNSPSAGQFEMTKEQSTDLHPGDERFVKVFTWPFPAIQPGMFAGESAKWGYGEVKVSVSATDMRVVTRTFDFDFTKEPMLFDPPVDGQRDPDAFNPFRASGAA</sequence>
<dbReference type="RefSeq" id="WP_200622205.1">
    <property type="nucleotide sequence ID" value="NZ_CAJNAU010000126.1"/>
</dbReference>
<gene>
    <name evidence="3" type="ORF">R69658_07236</name>
</gene>
<feature type="region of interest" description="Disordered" evidence="1">
    <location>
        <begin position="239"/>
        <end position="261"/>
    </location>
</feature>
<evidence type="ECO:0000313" key="4">
    <source>
        <dbReference type="Proteomes" id="UP000674425"/>
    </source>
</evidence>
<protein>
    <recommendedName>
        <fullName evidence="5">DUF4352 domain-containing protein</fullName>
    </recommendedName>
</protein>
<keyword evidence="4" id="KW-1185">Reference proteome</keyword>
<feature type="transmembrane region" description="Helical" evidence="2">
    <location>
        <begin position="57"/>
        <end position="77"/>
    </location>
</feature>
<evidence type="ECO:0000256" key="2">
    <source>
        <dbReference type="SAM" id="Phobius"/>
    </source>
</evidence>
<comment type="caution">
    <text evidence="3">The sequence shown here is derived from an EMBL/GenBank/DDBJ whole genome shotgun (WGS) entry which is preliminary data.</text>
</comment>
<proteinExistence type="predicted"/>
<keyword evidence="2" id="KW-0472">Membrane</keyword>
<name>A0ABM8T2V2_9BURK</name>
<evidence type="ECO:0008006" key="5">
    <source>
        <dbReference type="Google" id="ProtNLM"/>
    </source>
</evidence>